<gene>
    <name evidence="2" type="ORF">SO802_024063</name>
</gene>
<dbReference type="Proteomes" id="UP001459277">
    <property type="component" value="Unassembled WGS sequence"/>
</dbReference>
<reference evidence="2 3" key="1">
    <citation type="submission" date="2024-01" db="EMBL/GenBank/DDBJ databases">
        <title>A telomere-to-telomere, gap-free genome of sweet tea (Lithocarpus litseifolius).</title>
        <authorList>
            <person name="Zhou J."/>
        </authorList>
    </citation>
    <scope>NUCLEOTIDE SEQUENCE [LARGE SCALE GENOMIC DNA]</scope>
    <source>
        <strain evidence="2">Zhou-2022a</strain>
        <tissue evidence="2">Leaf</tissue>
    </source>
</reference>
<sequence>MANRDSKGGVGTSSTNGSRNDLARQGKKKGRGPTRNLELAKEFKGGKRYEIGWLNGRPVGLQACDLINECTQLVRA</sequence>
<comment type="caution">
    <text evidence="2">The sequence shown here is derived from an EMBL/GenBank/DDBJ whole genome shotgun (WGS) entry which is preliminary data.</text>
</comment>
<name>A0AAW2CBG3_9ROSI</name>
<proteinExistence type="predicted"/>
<keyword evidence="3" id="KW-1185">Reference proteome</keyword>
<evidence type="ECO:0000313" key="2">
    <source>
        <dbReference type="EMBL" id="KAK9994360.1"/>
    </source>
</evidence>
<accession>A0AAW2CBG3</accession>
<dbReference type="AlphaFoldDB" id="A0AAW2CBG3"/>
<dbReference type="EMBL" id="JAZDWU010000008">
    <property type="protein sequence ID" value="KAK9994360.1"/>
    <property type="molecule type" value="Genomic_DNA"/>
</dbReference>
<evidence type="ECO:0000313" key="3">
    <source>
        <dbReference type="Proteomes" id="UP001459277"/>
    </source>
</evidence>
<evidence type="ECO:0000256" key="1">
    <source>
        <dbReference type="SAM" id="MobiDB-lite"/>
    </source>
</evidence>
<protein>
    <submittedName>
        <fullName evidence="2">Uncharacterized protein</fullName>
    </submittedName>
</protein>
<organism evidence="2 3">
    <name type="scientific">Lithocarpus litseifolius</name>
    <dbReference type="NCBI Taxonomy" id="425828"/>
    <lineage>
        <taxon>Eukaryota</taxon>
        <taxon>Viridiplantae</taxon>
        <taxon>Streptophyta</taxon>
        <taxon>Embryophyta</taxon>
        <taxon>Tracheophyta</taxon>
        <taxon>Spermatophyta</taxon>
        <taxon>Magnoliopsida</taxon>
        <taxon>eudicotyledons</taxon>
        <taxon>Gunneridae</taxon>
        <taxon>Pentapetalae</taxon>
        <taxon>rosids</taxon>
        <taxon>fabids</taxon>
        <taxon>Fagales</taxon>
        <taxon>Fagaceae</taxon>
        <taxon>Lithocarpus</taxon>
    </lineage>
</organism>
<feature type="region of interest" description="Disordered" evidence="1">
    <location>
        <begin position="1"/>
        <end position="39"/>
    </location>
</feature>